<dbReference type="InterPro" id="IPR044549">
    <property type="entry name" value="bHLH_AtIBH1-like"/>
</dbReference>
<dbReference type="Pfam" id="PF26576">
    <property type="entry name" value="IBH1_N"/>
    <property type="match status" value="1"/>
</dbReference>
<evidence type="ECO:0000256" key="2">
    <source>
        <dbReference type="ARBA" id="ARBA00023015"/>
    </source>
</evidence>
<dbReference type="PANTHER" id="PTHR33124">
    <property type="entry name" value="TRANSCRIPTION FACTOR IBH1-LIKE 1"/>
    <property type="match status" value="1"/>
</dbReference>
<keyword evidence="2" id="KW-0805">Transcription regulation</keyword>
<protein>
    <recommendedName>
        <fullName evidence="6">IBH1-like N-terminal domain-containing protein</fullName>
    </recommendedName>
</protein>
<name>S8DDN4_9LAMI</name>
<evidence type="ECO:0000256" key="5">
    <source>
        <dbReference type="SAM" id="MobiDB-lite"/>
    </source>
</evidence>
<gene>
    <name evidence="7" type="ORF">M569_13963</name>
</gene>
<evidence type="ECO:0000313" key="7">
    <source>
        <dbReference type="EMBL" id="EPS60838.1"/>
    </source>
</evidence>
<dbReference type="EMBL" id="AUSU01007267">
    <property type="protein sequence ID" value="EPS60838.1"/>
    <property type="molecule type" value="Genomic_DNA"/>
</dbReference>
<comment type="caution">
    <text evidence="7">The sequence shown here is derived from an EMBL/GenBank/DDBJ whole genome shotgun (WGS) entry which is preliminary data.</text>
</comment>
<dbReference type="Proteomes" id="UP000015453">
    <property type="component" value="Unassembled WGS sequence"/>
</dbReference>
<dbReference type="GO" id="GO:0005634">
    <property type="term" value="C:nucleus"/>
    <property type="evidence" value="ECO:0007669"/>
    <property type="project" value="UniProtKB-SubCell"/>
</dbReference>
<dbReference type="OrthoDB" id="1647165at2759"/>
<keyword evidence="4" id="KW-0539">Nucleus</keyword>
<comment type="subcellular location">
    <subcellularLocation>
        <location evidence="1">Nucleus</location>
    </subcellularLocation>
</comment>
<reference evidence="7 8" key="1">
    <citation type="journal article" date="2013" name="BMC Genomics">
        <title>The miniature genome of a carnivorous plant Genlisea aurea contains a low number of genes and short non-coding sequences.</title>
        <authorList>
            <person name="Leushkin E.V."/>
            <person name="Sutormin R.A."/>
            <person name="Nabieva E.R."/>
            <person name="Penin A.A."/>
            <person name="Kondrashov A.S."/>
            <person name="Logacheva M.D."/>
        </authorList>
    </citation>
    <scope>NUCLEOTIDE SEQUENCE [LARGE SCALE GENOMIC DNA]</scope>
</reference>
<dbReference type="InterPro" id="IPR044660">
    <property type="entry name" value="IBH1-like"/>
</dbReference>
<evidence type="ECO:0000256" key="3">
    <source>
        <dbReference type="ARBA" id="ARBA00023163"/>
    </source>
</evidence>
<accession>S8DDN4</accession>
<evidence type="ECO:0000256" key="1">
    <source>
        <dbReference type="ARBA" id="ARBA00004123"/>
    </source>
</evidence>
<dbReference type="GO" id="GO:0006355">
    <property type="term" value="P:regulation of DNA-templated transcription"/>
    <property type="evidence" value="ECO:0007669"/>
    <property type="project" value="InterPro"/>
</dbReference>
<dbReference type="AlphaFoldDB" id="S8DDN4"/>
<evidence type="ECO:0000313" key="8">
    <source>
        <dbReference type="Proteomes" id="UP000015453"/>
    </source>
</evidence>
<keyword evidence="3" id="KW-0804">Transcription</keyword>
<feature type="region of interest" description="Disordered" evidence="5">
    <location>
        <begin position="1"/>
        <end position="42"/>
    </location>
</feature>
<dbReference type="PANTHER" id="PTHR33124:SF12">
    <property type="entry name" value="TRANSCRIPTION FACTOR BHLH148"/>
    <property type="match status" value="1"/>
</dbReference>
<proteinExistence type="predicted"/>
<organism evidence="7 8">
    <name type="scientific">Genlisea aurea</name>
    <dbReference type="NCBI Taxonomy" id="192259"/>
    <lineage>
        <taxon>Eukaryota</taxon>
        <taxon>Viridiplantae</taxon>
        <taxon>Streptophyta</taxon>
        <taxon>Embryophyta</taxon>
        <taxon>Tracheophyta</taxon>
        <taxon>Spermatophyta</taxon>
        <taxon>Magnoliopsida</taxon>
        <taxon>eudicotyledons</taxon>
        <taxon>Gunneridae</taxon>
        <taxon>Pentapetalae</taxon>
        <taxon>asterids</taxon>
        <taxon>lamiids</taxon>
        <taxon>Lamiales</taxon>
        <taxon>Lentibulariaceae</taxon>
        <taxon>Genlisea</taxon>
    </lineage>
</organism>
<feature type="compositionally biased region" description="Polar residues" evidence="5">
    <location>
        <begin position="32"/>
        <end position="42"/>
    </location>
</feature>
<feature type="domain" description="IBH1-like N-terminal" evidence="6">
    <location>
        <begin position="50"/>
        <end position="108"/>
    </location>
</feature>
<feature type="non-terminal residue" evidence="7">
    <location>
        <position position="208"/>
    </location>
</feature>
<dbReference type="InterPro" id="IPR059002">
    <property type="entry name" value="IBH1_N"/>
</dbReference>
<sequence>MASSLLSPNPFVNPDRPSIRRKRKKKIDKESPNQAENLQSISATPWGSEVQRQIYSSKLLLALQQARLGASADRTPASKRVRDVADKVLAATARGRSRWSRAIISSRLKLKKLTKKNTSKRHPRKATAVITAASGRLANKSKVNVSRLKSKGLPAFQRKARLLARLVPGCRKQPFPVVLEETMDYIPALEMQVRAMSALVELLSPNES</sequence>
<evidence type="ECO:0000256" key="4">
    <source>
        <dbReference type="ARBA" id="ARBA00023242"/>
    </source>
</evidence>
<dbReference type="CDD" id="cd11444">
    <property type="entry name" value="bHLH_AtIBH1_like"/>
    <property type="match status" value="1"/>
</dbReference>
<keyword evidence="8" id="KW-1185">Reference proteome</keyword>
<evidence type="ECO:0000259" key="6">
    <source>
        <dbReference type="Pfam" id="PF26576"/>
    </source>
</evidence>